<gene>
    <name evidence="1" type="ORF">BSTOLATCC_MIC5605</name>
</gene>
<dbReference type="EMBL" id="CAJZBQ010000005">
    <property type="protein sequence ID" value="CAG9312121.1"/>
    <property type="molecule type" value="Genomic_DNA"/>
</dbReference>
<sequence length="90" mass="10411">MEFYDYASGSMSNGCGFLTITFHRNPFGRKFLIVRHLAPKITVFFRSNVSLSKNFRSIFGQKIFREMGHYQKGKAIWPAPYARCFDSCGK</sequence>
<dbReference type="Proteomes" id="UP001162131">
    <property type="component" value="Unassembled WGS sequence"/>
</dbReference>
<name>A0AAU9ICG2_9CILI</name>
<evidence type="ECO:0000313" key="2">
    <source>
        <dbReference type="Proteomes" id="UP001162131"/>
    </source>
</evidence>
<keyword evidence="2" id="KW-1185">Reference proteome</keyword>
<protein>
    <submittedName>
        <fullName evidence="1">Uncharacterized protein</fullName>
    </submittedName>
</protein>
<evidence type="ECO:0000313" key="1">
    <source>
        <dbReference type="EMBL" id="CAG9312121.1"/>
    </source>
</evidence>
<reference evidence="1" key="1">
    <citation type="submission" date="2021-09" db="EMBL/GenBank/DDBJ databases">
        <authorList>
            <consortium name="AG Swart"/>
            <person name="Singh M."/>
            <person name="Singh A."/>
            <person name="Seah K."/>
            <person name="Emmerich C."/>
        </authorList>
    </citation>
    <scope>NUCLEOTIDE SEQUENCE</scope>
    <source>
        <strain evidence="1">ATCC30299</strain>
    </source>
</reference>
<comment type="caution">
    <text evidence="1">The sequence shown here is derived from an EMBL/GenBank/DDBJ whole genome shotgun (WGS) entry which is preliminary data.</text>
</comment>
<dbReference type="AlphaFoldDB" id="A0AAU9ICG2"/>
<proteinExistence type="predicted"/>
<accession>A0AAU9ICG2</accession>
<organism evidence="1 2">
    <name type="scientific">Blepharisma stoltei</name>
    <dbReference type="NCBI Taxonomy" id="1481888"/>
    <lineage>
        <taxon>Eukaryota</taxon>
        <taxon>Sar</taxon>
        <taxon>Alveolata</taxon>
        <taxon>Ciliophora</taxon>
        <taxon>Postciliodesmatophora</taxon>
        <taxon>Heterotrichea</taxon>
        <taxon>Heterotrichida</taxon>
        <taxon>Blepharismidae</taxon>
        <taxon>Blepharisma</taxon>
    </lineage>
</organism>